<reference evidence="4" key="2">
    <citation type="submission" date="2022-10" db="EMBL/GenBank/DDBJ databases">
        <authorList>
            <consortium name="ENA_rothamsted_submissions"/>
            <consortium name="culmorum"/>
            <person name="King R."/>
        </authorList>
    </citation>
    <scope>NUCLEOTIDE SEQUENCE</scope>
</reference>
<dbReference type="InterPro" id="IPR000387">
    <property type="entry name" value="Tyr_Pase_dom"/>
</dbReference>
<dbReference type="PANTHER" id="PTHR10367:SF17">
    <property type="entry name" value="MRNA-CAPPING ENZYME"/>
    <property type="match status" value="1"/>
</dbReference>
<dbReference type="PROSITE" id="PS00383">
    <property type="entry name" value="TYR_PHOSPHATASE_1"/>
    <property type="match status" value="1"/>
</dbReference>
<dbReference type="EMBL" id="OU896716">
    <property type="protein sequence ID" value="CAH1117442.1"/>
    <property type="molecule type" value="Genomic_DNA"/>
</dbReference>
<dbReference type="InterPro" id="IPR020422">
    <property type="entry name" value="TYR_PHOSPHATASE_DUAL_dom"/>
</dbReference>
<feature type="domain" description="Tyrosine specific protein phosphatases" evidence="3">
    <location>
        <begin position="107"/>
        <end position="164"/>
    </location>
</feature>
<evidence type="ECO:0000313" key="5">
    <source>
        <dbReference type="Proteomes" id="UP001153737"/>
    </source>
</evidence>
<keyword evidence="2" id="KW-0904">Protein phosphatase</keyword>
<dbReference type="InterPro" id="IPR016130">
    <property type="entry name" value="Tyr_Pase_AS"/>
</dbReference>
<dbReference type="AlphaFoldDB" id="A0A9P0DDV6"/>
<dbReference type="OrthoDB" id="200924at2759"/>
<dbReference type="PANTHER" id="PTHR10367">
    <property type="entry name" value="MRNA-CAPPING ENZYME"/>
    <property type="match status" value="1"/>
</dbReference>
<evidence type="ECO:0000313" key="4">
    <source>
        <dbReference type="EMBL" id="CAH1117442.1"/>
    </source>
</evidence>
<dbReference type="PROSITE" id="PS50056">
    <property type="entry name" value="TYR_PHOSPHATASE_2"/>
    <property type="match status" value="1"/>
</dbReference>
<dbReference type="GO" id="GO:0004484">
    <property type="term" value="F:mRNA guanylyltransferase activity"/>
    <property type="evidence" value="ECO:0007669"/>
    <property type="project" value="TreeGrafter"/>
</dbReference>
<organism evidence="4 5">
    <name type="scientific">Phaedon cochleariae</name>
    <name type="common">Mustard beetle</name>
    <dbReference type="NCBI Taxonomy" id="80249"/>
    <lineage>
        <taxon>Eukaryota</taxon>
        <taxon>Metazoa</taxon>
        <taxon>Ecdysozoa</taxon>
        <taxon>Arthropoda</taxon>
        <taxon>Hexapoda</taxon>
        <taxon>Insecta</taxon>
        <taxon>Pterygota</taxon>
        <taxon>Neoptera</taxon>
        <taxon>Endopterygota</taxon>
        <taxon>Coleoptera</taxon>
        <taxon>Polyphaga</taxon>
        <taxon>Cucujiformia</taxon>
        <taxon>Chrysomeloidea</taxon>
        <taxon>Chrysomelidae</taxon>
        <taxon>Chrysomelinae</taxon>
        <taxon>Chrysomelini</taxon>
        <taxon>Phaedon</taxon>
    </lineage>
</organism>
<proteinExistence type="predicted"/>
<dbReference type="InterPro" id="IPR000340">
    <property type="entry name" value="Dual-sp_phosphatase_cat-dom"/>
</dbReference>
<accession>A0A9P0DDV6</accession>
<dbReference type="Gene3D" id="3.90.190.10">
    <property type="entry name" value="Protein tyrosine phosphatase superfamily"/>
    <property type="match status" value="1"/>
</dbReference>
<evidence type="ECO:0000256" key="1">
    <source>
        <dbReference type="ARBA" id="ARBA00022801"/>
    </source>
</evidence>
<dbReference type="GO" id="GO:0006370">
    <property type="term" value="P:7-methylguanosine mRNA capping"/>
    <property type="evidence" value="ECO:0007669"/>
    <property type="project" value="TreeGrafter"/>
</dbReference>
<keyword evidence="1" id="KW-0378">Hydrolase</keyword>
<dbReference type="SUPFAM" id="SSF52799">
    <property type="entry name" value="(Phosphotyrosine protein) phosphatases II"/>
    <property type="match status" value="1"/>
</dbReference>
<evidence type="ECO:0000259" key="3">
    <source>
        <dbReference type="PROSITE" id="PS50056"/>
    </source>
</evidence>
<dbReference type="InterPro" id="IPR051029">
    <property type="entry name" value="mRNA_Capping_Enz/RNA_Phosphat"/>
</dbReference>
<sequence>MGGGRNKVPDGWIGCPQNGNYLIAGKFMALKTPLCDRFENNLVPGDTYPPNEIFVRAKRNKVRIGLWIDLTNTDRYYKKESIEYEGCKYVKLGCPGHGDCPSIEATNSFIHIVDKFVKEQPSDCIAVHCTHGFNRTGFLIVSFLVEKLNIDVDEAVKLFADARPPGIYRGNYISELFKRYGVASEAPSAPKLPPWCGDRHLRRRRR</sequence>
<reference evidence="4" key="1">
    <citation type="submission" date="2022-01" db="EMBL/GenBank/DDBJ databases">
        <authorList>
            <person name="King R."/>
        </authorList>
    </citation>
    <scope>NUCLEOTIDE SEQUENCE</scope>
</reference>
<dbReference type="SMART" id="SM00195">
    <property type="entry name" value="DSPc"/>
    <property type="match status" value="1"/>
</dbReference>
<keyword evidence="5" id="KW-1185">Reference proteome</keyword>
<dbReference type="GO" id="GO:0004721">
    <property type="term" value="F:phosphoprotein phosphatase activity"/>
    <property type="evidence" value="ECO:0007669"/>
    <property type="project" value="UniProtKB-KW"/>
</dbReference>
<dbReference type="Pfam" id="PF00782">
    <property type="entry name" value="DSPc"/>
    <property type="match status" value="1"/>
</dbReference>
<gene>
    <name evidence="4" type="ORF">PHAECO_LOCUS1649</name>
</gene>
<protein>
    <recommendedName>
        <fullName evidence="3">Tyrosine specific protein phosphatases domain-containing protein</fullName>
    </recommendedName>
</protein>
<dbReference type="Proteomes" id="UP001153737">
    <property type="component" value="Chromosome 10"/>
</dbReference>
<name>A0A9P0DDV6_PHACE</name>
<dbReference type="InterPro" id="IPR029021">
    <property type="entry name" value="Prot-tyrosine_phosphatase-like"/>
</dbReference>
<evidence type="ECO:0000256" key="2">
    <source>
        <dbReference type="ARBA" id="ARBA00022912"/>
    </source>
</evidence>